<evidence type="ECO:0000313" key="1">
    <source>
        <dbReference type="EMBL" id="PIA48114.1"/>
    </source>
</evidence>
<dbReference type="AlphaFoldDB" id="A0A2G5DX68"/>
<organism evidence="1 2">
    <name type="scientific">Aquilegia coerulea</name>
    <name type="common">Rocky mountain columbine</name>
    <dbReference type="NCBI Taxonomy" id="218851"/>
    <lineage>
        <taxon>Eukaryota</taxon>
        <taxon>Viridiplantae</taxon>
        <taxon>Streptophyta</taxon>
        <taxon>Embryophyta</taxon>
        <taxon>Tracheophyta</taxon>
        <taxon>Spermatophyta</taxon>
        <taxon>Magnoliopsida</taxon>
        <taxon>Ranunculales</taxon>
        <taxon>Ranunculaceae</taxon>
        <taxon>Thalictroideae</taxon>
        <taxon>Aquilegia</taxon>
    </lineage>
</organism>
<dbReference type="EMBL" id="KZ305031">
    <property type="protein sequence ID" value="PIA48114.1"/>
    <property type="molecule type" value="Genomic_DNA"/>
</dbReference>
<evidence type="ECO:0000313" key="2">
    <source>
        <dbReference type="Proteomes" id="UP000230069"/>
    </source>
</evidence>
<keyword evidence="2" id="KW-1185">Reference proteome</keyword>
<name>A0A2G5DX68_AQUCA</name>
<dbReference type="InParanoid" id="A0A2G5DX68"/>
<accession>A0A2G5DX68</accession>
<protein>
    <submittedName>
        <fullName evidence="1">Uncharacterized protein</fullName>
    </submittedName>
</protein>
<gene>
    <name evidence="1" type="ORF">AQUCO_01400594v1</name>
</gene>
<proteinExistence type="predicted"/>
<dbReference type="Proteomes" id="UP000230069">
    <property type="component" value="Unassembled WGS sequence"/>
</dbReference>
<reference evidence="1 2" key="1">
    <citation type="submission" date="2017-09" db="EMBL/GenBank/DDBJ databases">
        <title>WGS assembly of Aquilegia coerulea Goldsmith.</title>
        <authorList>
            <person name="Hodges S."/>
            <person name="Kramer E."/>
            <person name="Nordborg M."/>
            <person name="Tomkins J."/>
            <person name="Borevitz J."/>
            <person name="Derieg N."/>
            <person name="Yan J."/>
            <person name="Mihaltcheva S."/>
            <person name="Hayes R.D."/>
            <person name="Rokhsar D."/>
        </authorList>
    </citation>
    <scope>NUCLEOTIDE SEQUENCE [LARGE SCALE GENOMIC DNA]</scope>
    <source>
        <strain evidence="2">cv. Goldsmith</strain>
    </source>
</reference>
<sequence>MKSWQRLGYCLKGVIGRPMSIVVNLILETICTCGKYSDLSRCLQGLVTDEGPLRLTAARQPNELEKQGRLFPGCPGIGRSLPLLLLPPSASFGIGSESAVLQNISRSVFSILFPFYFFLQRFGFQVCPLIVQPAVCGFFVCRFHCIYFRLNLCHYITLQWRELLNGTQCSHNYWMRSLGFIAK</sequence>